<protein>
    <submittedName>
        <fullName evidence="1">Uncharacterized protein</fullName>
    </submittedName>
</protein>
<dbReference type="Proteomes" id="UP000000305">
    <property type="component" value="Unassembled WGS sequence"/>
</dbReference>
<name>E9HQ52_DAPPU</name>
<accession>E9HQ52</accession>
<sequence>MGSTNLVQNQLFNRDETNDPNVVEAVEPAKIIAQKGSHQVHQMTSAERGDSVNMLPFVNAAWKLFLGVLFFPVKKNGIILQTLPPHPSNASQPLDRTNYGPFKCHLAESHANWIREDSGERMSIYEVPLLSKPAILRAFTETNIKKGFHATGSFQHSQQVTFIADQAKINKLRTDRPVSLNLRNPKAMPINYKVM</sequence>
<reference evidence="1 2" key="1">
    <citation type="journal article" date="2011" name="Science">
        <title>The ecoresponsive genome of Daphnia pulex.</title>
        <authorList>
            <person name="Colbourne J.K."/>
            <person name="Pfrender M.E."/>
            <person name="Gilbert D."/>
            <person name="Thomas W.K."/>
            <person name="Tucker A."/>
            <person name="Oakley T.H."/>
            <person name="Tokishita S."/>
            <person name="Aerts A."/>
            <person name="Arnold G.J."/>
            <person name="Basu M.K."/>
            <person name="Bauer D.J."/>
            <person name="Caceres C.E."/>
            <person name="Carmel L."/>
            <person name="Casola C."/>
            <person name="Choi J.H."/>
            <person name="Detter J.C."/>
            <person name="Dong Q."/>
            <person name="Dusheyko S."/>
            <person name="Eads B.D."/>
            <person name="Frohlich T."/>
            <person name="Geiler-Samerotte K.A."/>
            <person name="Gerlach D."/>
            <person name="Hatcher P."/>
            <person name="Jogdeo S."/>
            <person name="Krijgsveld J."/>
            <person name="Kriventseva E.V."/>
            <person name="Kultz D."/>
            <person name="Laforsch C."/>
            <person name="Lindquist E."/>
            <person name="Lopez J."/>
            <person name="Manak J.R."/>
            <person name="Muller J."/>
            <person name="Pangilinan J."/>
            <person name="Patwardhan R.P."/>
            <person name="Pitluck S."/>
            <person name="Pritham E.J."/>
            <person name="Rechtsteiner A."/>
            <person name="Rho M."/>
            <person name="Rogozin I.B."/>
            <person name="Sakarya O."/>
            <person name="Salamov A."/>
            <person name="Schaack S."/>
            <person name="Shapiro H."/>
            <person name="Shiga Y."/>
            <person name="Skalitzky C."/>
            <person name="Smith Z."/>
            <person name="Souvorov A."/>
            <person name="Sung W."/>
            <person name="Tang Z."/>
            <person name="Tsuchiya D."/>
            <person name="Tu H."/>
            <person name="Vos H."/>
            <person name="Wang M."/>
            <person name="Wolf Y.I."/>
            <person name="Yamagata H."/>
            <person name="Yamada T."/>
            <person name="Ye Y."/>
            <person name="Shaw J.R."/>
            <person name="Andrews J."/>
            <person name="Crease T.J."/>
            <person name="Tang H."/>
            <person name="Lucas S.M."/>
            <person name="Robertson H.M."/>
            <person name="Bork P."/>
            <person name="Koonin E.V."/>
            <person name="Zdobnov E.M."/>
            <person name="Grigoriev I.V."/>
            <person name="Lynch M."/>
            <person name="Boore J.L."/>
        </authorList>
    </citation>
    <scope>NUCLEOTIDE SEQUENCE [LARGE SCALE GENOMIC DNA]</scope>
</reference>
<dbReference type="HOGENOM" id="CLU_1397646_0_0_1"/>
<dbReference type="InParanoid" id="E9HQ52"/>
<gene>
    <name evidence="1" type="ORF">DAPPUDRAFT_332502</name>
</gene>
<dbReference type="AlphaFoldDB" id="E9HQ52"/>
<dbReference type="OrthoDB" id="4327074at2759"/>
<dbReference type="EMBL" id="GL732714">
    <property type="protein sequence ID" value="EFX66136.1"/>
    <property type="molecule type" value="Genomic_DNA"/>
</dbReference>
<organism evidence="1 2">
    <name type="scientific">Daphnia pulex</name>
    <name type="common">Water flea</name>
    <dbReference type="NCBI Taxonomy" id="6669"/>
    <lineage>
        <taxon>Eukaryota</taxon>
        <taxon>Metazoa</taxon>
        <taxon>Ecdysozoa</taxon>
        <taxon>Arthropoda</taxon>
        <taxon>Crustacea</taxon>
        <taxon>Branchiopoda</taxon>
        <taxon>Diplostraca</taxon>
        <taxon>Cladocera</taxon>
        <taxon>Anomopoda</taxon>
        <taxon>Daphniidae</taxon>
        <taxon>Daphnia</taxon>
    </lineage>
</organism>
<evidence type="ECO:0000313" key="1">
    <source>
        <dbReference type="EMBL" id="EFX66136.1"/>
    </source>
</evidence>
<proteinExistence type="predicted"/>
<dbReference type="KEGG" id="dpx:DAPPUDRAFT_332502"/>
<keyword evidence="2" id="KW-1185">Reference proteome</keyword>
<evidence type="ECO:0000313" key="2">
    <source>
        <dbReference type="Proteomes" id="UP000000305"/>
    </source>
</evidence>
<dbReference type="PhylomeDB" id="E9HQ52"/>